<dbReference type="InterPro" id="IPR025476">
    <property type="entry name" value="Helitron_helicase-like"/>
</dbReference>
<dbReference type="Pfam" id="PF14214">
    <property type="entry name" value="Helitron_like_N"/>
    <property type="match status" value="1"/>
</dbReference>
<dbReference type="GO" id="GO:0004386">
    <property type="term" value="F:helicase activity"/>
    <property type="evidence" value="ECO:0007669"/>
    <property type="project" value="UniProtKB-KW"/>
</dbReference>
<keyword evidence="3" id="KW-0547">Nucleotide-binding</keyword>
<keyword evidence="3" id="KW-0347">Helicase</keyword>
<evidence type="ECO:0000259" key="2">
    <source>
        <dbReference type="Pfam" id="PF14214"/>
    </source>
</evidence>
<comment type="caution">
    <text evidence="3">The sequence shown here is derived from an EMBL/GenBank/DDBJ whole genome shotgun (WGS) entry which is preliminary data.</text>
</comment>
<feature type="region of interest" description="Disordered" evidence="1">
    <location>
        <begin position="36"/>
        <end position="69"/>
    </location>
</feature>
<organism evidence="3">
    <name type="scientific">Tanacetum cinerariifolium</name>
    <name type="common">Dalmatian daisy</name>
    <name type="synonym">Chrysanthemum cinerariifolium</name>
    <dbReference type="NCBI Taxonomy" id="118510"/>
    <lineage>
        <taxon>Eukaryota</taxon>
        <taxon>Viridiplantae</taxon>
        <taxon>Streptophyta</taxon>
        <taxon>Embryophyta</taxon>
        <taxon>Tracheophyta</taxon>
        <taxon>Spermatophyta</taxon>
        <taxon>Magnoliopsida</taxon>
        <taxon>eudicotyledons</taxon>
        <taxon>Gunneridae</taxon>
        <taxon>Pentapetalae</taxon>
        <taxon>asterids</taxon>
        <taxon>campanulids</taxon>
        <taxon>Asterales</taxon>
        <taxon>Asteraceae</taxon>
        <taxon>Asteroideae</taxon>
        <taxon>Anthemideae</taxon>
        <taxon>Anthemidinae</taxon>
        <taxon>Tanacetum</taxon>
    </lineage>
</organism>
<reference evidence="3" key="1">
    <citation type="journal article" date="2019" name="Sci. Rep.">
        <title>Draft genome of Tanacetum cinerariifolium, the natural source of mosquito coil.</title>
        <authorList>
            <person name="Yamashiro T."/>
            <person name="Shiraishi A."/>
            <person name="Satake H."/>
            <person name="Nakayama K."/>
        </authorList>
    </citation>
    <scope>NUCLEOTIDE SEQUENCE</scope>
</reference>
<feature type="compositionally biased region" description="Polar residues" evidence="1">
    <location>
        <begin position="36"/>
        <end position="47"/>
    </location>
</feature>
<evidence type="ECO:0000256" key="1">
    <source>
        <dbReference type="SAM" id="MobiDB-lite"/>
    </source>
</evidence>
<gene>
    <name evidence="3" type="ORF">Tci_562720</name>
</gene>
<dbReference type="EMBL" id="BKCJ010340314">
    <property type="protein sequence ID" value="GEZ90747.1"/>
    <property type="molecule type" value="Genomic_DNA"/>
</dbReference>
<accession>A0A699IVZ8</accession>
<dbReference type="AlphaFoldDB" id="A0A699IVZ8"/>
<proteinExistence type="predicted"/>
<dbReference type="PANTHER" id="PTHR45786">
    <property type="entry name" value="DNA BINDING PROTEIN-LIKE"/>
    <property type="match status" value="1"/>
</dbReference>
<keyword evidence="3" id="KW-0067">ATP-binding</keyword>
<dbReference type="PANTHER" id="PTHR45786:SF74">
    <property type="entry name" value="ATP-DEPENDENT DNA HELICASE"/>
    <property type="match status" value="1"/>
</dbReference>
<sequence length="410" mass="46035">MPVLNSNLVHADFSSLCGSSASLPGRSSHANTNAVMITGDSQNSSPVSLRGGNTRENSRNDHQVLTSSGIVDTNSVATAGARGYEVPATNTLGAMVFENGVSDNADFDVITQHRDNPPQRVNKFHRSYMSLQFPLLFIYGQTGYHTELTLKSANGVDKGKRVTMLAYYRYQLHLRLQQYDLFFRGGRLFQQYVVGAFCAVEQNWMDFIRKKQNDIRSDYLSGLYDAISRGERDGYEVGGRIILSIGLPHRHTLLWVDSVSRIRIAEDVDQFVSAELPDPEGYNVVSKVMMHGPCGAASFKAPCMKDDKCSKTFSKKFNQNTFFDENGHVHYRRRDTGVSVTRNEFQLDNSYVVPYNRDLLLAFRAHINVEYCGWSKLIKYLFKYISKGTDRVFARVSRSIGESSTSATPS</sequence>
<name>A0A699IVZ8_TANCI</name>
<keyword evidence="3" id="KW-0378">Hydrolase</keyword>
<protein>
    <submittedName>
        <fullName evidence="3">DNA helicase</fullName>
    </submittedName>
</protein>
<evidence type="ECO:0000313" key="3">
    <source>
        <dbReference type="EMBL" id="GEZ90747.1"/>
    </source>
</evidence>
<feature type="domain" description="Helitron helicase-like" evidence="2">
    <location>
        <begin position="167"/>
        <end position="243"/>
    </location>
</feature>
<feature type="non-terminal residue" evidence="3">
    <location>
        <position position="410"/>
    </location>
</feature>